<feature type="domain" description="O-antigen ligase-related" evidence="6">
    <location>
        <begin position="214"/>
        <end position="361"/>
    </location>
</feature>
<sequence>MNSIATPKRIEAGAPPLALSGSRLATLLAAVILTLLLVSFKPLNPGDGPQDGGGDLVNQLGYGSLGLLAIACLLLFSDPRRLIALASPWWGLLLGFFALSILHATDPAAAARAASFSIIILLGLVATLSMPHSFDGLSAAVKCAALAVLGLSYAGLVLVPDAAIHGAGGYEAQHAGMWRGIYAHKNIAGPVMACLAYAGLWLWRRGERKAGAAIVLAAVVFVLNTGSKTTVGLIPAAMLLVIVPNLVGMRRMVIAGYLVSLCAFGLATLGIVYIDTLKHLAHAVVPDLTYTGRTTLWAFGGEMIAKKPWTGYGYASFWGTDFLAGQDLAFDADWDFRGIVHGHDGYMDIAIAMGLPALAAAVIVFNIAPLFDYMRVPRLKDSVLFADFLMMVLLFTTLNAFVETFFFHRQDPVWVLVIFATLALRMTARTVLPSKG</sequence>
<feature type="transmembrane region" description="Helical" evidence="5">
    <location>
        <begin position="109"/>
        <end position="128"/>
    </location>
</feature>
<keyword evidence="3 5" id="KW-1133">Transmembrane helix</keyword>
<evidence type="ECO:0000256" key="5">
    <source>
        <dbReference type="SAM" id="Phobius"/>
    </source>
</evidence>
<feature type="transmembrane region" description="Helical" evidence="5">
    <location>
        <begin position="187"/>
        <end position="203"/>
    </location>
</feature>
<protein>
    <submittedName>
        <fullName evidence="7">Biotin transporter BioY</fullName>
    </submittedName>
</protein>
<feature type="transmembrane region" description="Helical" evidence="5">
    <location>
        <begin position="383"/>
        <end position="407"/>
    </location>
</feature>
<name>A0A2G1QL80_9HYPH</name>
<gene>
    <name evidence="7" type="ORF">CSC94_15280</name>
</gene>
<feature type="transmembrane region" description="Helical" evidence="5">
    <location>
        <begin position="60"/>
        <end position="76"/>
    </location>
</feature>
<keyword evidence="2 5" id="KW-0812">Transmembrane</keyword>
<feature type="transmembrane region" description="Helical" evidence="5">
    <location>
        <begin position="413"/>
        <end position="432"/>
    </location>
</feature>
<dbReference type="PANTHER" id="PTHR37422">
    <property type="entry name" value="TEICHURONIC ACID BIOSYNTHESIS PROTEIN TUAE"/>
    <property type="match status" value="1"/>
</dbReference>
<feature type="transmembrane region" description="Helical" evidence="5">
    <location>
        <begin position="255"/>
        <end position="274"/>
    </location>
</feature>
<feature type="transmembrane region" description="Helical" evidence="5">
    <location>
        <begin position="21"/>
        <end position="40"/>
    </location>
</feature>
<dbReference type="GO" id="GO:0016020">
    <property type="term" value="C:membrane"/>
    <property type="evidence" value="ECO:0007669"/>
    <property type="project" value="UniProtKB-SubCell"/>
</dbReference>
<dbReference type="Pfam" id="PF04932">
    <property type="entry name" value="Wzy_C"/>
    <property type="match status" value="1"/>
</dbReference>
<dbReference type="Proteomes" id="UP000221168">
    <property type="component" value="Unassembled WGS sequence"/>
</dbReference>
<dbReference type="EMBL" id="PDVP01000009">
    <property type="protein sequence ID" value="PHP66285.1"/>
    <property type="molecule type" value="Genomic_DNA"/>
</dbReference>
<feature type="transmembrane region" description="Helical" evidence="5">
    <location>
        <begin position="140"/>
        <end position="159"/>
    </location>
</feature>
<dbReference type="InterPro" id="IPR051533">
    <property type="entry name" value="WaaL-like"/>
</dbReference>
<evidence type="ECO:0000256" key="1">
    <source>
        <dbReference type="ARBA" id="ARBA00004141"/>
    </source>
</evidence>
<keyword evidence="8" id="KW-1185">Reference proteome</keyword>
<dbReference type="AlphaFoldDB" id="A0A2G1QL80"/>
<evidence type="ECO:0000313" key="7">
    <source>
        <dbReference type="EMBL" id="PHP66285.1"/>
    </source>
</evidence>
<dbReference type="InterPro" id="IPR007016">
    <property type="entry name" value="O-antigen_ligase-rel_domated"/>
</dbReference>
<evidence type="ECO:0000256" key="4">
    <source>
        <dbReference type="ARBA" id="ARBA00023136"/>
    </source>
</evidence>
<dbReference type="PANTHER" id="PTHR37422:SF21">
    <property type="entry name" value="EXOQ-LIKE PROTEIN"/>
    <property type="match status" value="1"/>
</dbReference>
<organism evidence="7 8">
    <name type="scientific">Zhengella mangrovi</name>
    <dbReference type="NCBI Taxonomy" id="1982044"/>
    <lineage>
        <taxon>Bacteria</taxon>
        <taxon>Pseudomonadati</taxon>
        <taxon>Pseudomonadota</taxon>
        <taxon>Alphaproteobacteria</taxon>
        <taxon>Hyphomicrobiales</taxon>
        <taxon>Notoacmeibacteraceae</taxon>
        <taxon>Zhengella</taxon>
    </lineage>
</organism>
<comment type="subcellular location">
    <subcellularLocation>
        <location evidence="1">Membrane</location>
        <topology evidence="1">Multi-pass membrane protein</topology>
    </subcellularLocation>
</comment>
<feature type="transmembrane region" description="Helical" evidence="5">
    <location>
        <begin position="349"/>
        <end position="371"/>
    </location>
</feature>
<evidence type="ECO:0000256" key="3">
    <source>
        <dbReference type="ARBA" id="ARBA00022989"/>
    </source>
</evidence>
<keyword evidence="4 5" id="KW-0472">Membrane</keyword>
<reference evidence="7 8" key="1">
    <citation type="submission" date="2017-10" db="EMBL/GenBank/DDBJ databases">
        <title>Sedimentibacterium mangrovi gen. nov., sp. nov., a novel member of family Phyllobacteriacea isolated from mangrove sediment.</title>
        <authorList>
            <person name="Liao H."/>
            <person name="Tian Y."/>
        </authorList>
    </citation>
    <scope>NUCLEOTIDE SEQUENCE [LARGE SCALE GENOMIC DNA]</scope>
    <source>
        <strain evidence="7 8">X9-2-2</strain>
    </source>
</reference>
<proteinExistence type="predicted"/>
<evidence type="ECO:0000313" key="8">
    <source>
        <dbReference type="Proteomes" id="UP000221168"/>
    </source>
</evidence>
<feature type="transmembrane region" description="Helical" evidence="5">
    <location>
        <begin position="210"/>
        <end position="226"/>
    </location>
</feature>
<accession>A0A2G1QL80</accession>
<feature type="transmembrane region" description="Helical" evidence="5">
    <location>
        <begin position="83"/>
        <end position="103"/>
    </location>
</feature>
<evidence type="ECO:0000259" key="6">
    <source>
        <dbReference type="Pfam" id="PF04932"/>
    </source>
</evidence>
<comment type="caution">
    <text evidence="7">The sequence shown here is derived from an EMBL/GenBank/DDBJ whole genome shotgun (WGS) entry which is preliminary data.</text>
</comment>
<dbReference type="OrthoDB" id="4391260at2"/>
<dbReference type="RefSeq" id="WP_099307214.1">
    <property type="nucleotide sequence ID" value="NZ_PDVP01000009.1"/>
</dbReference>
<evidence type="ECO:0000256" key="2">
    <source>
        <dbReference type="ARBA" id="ARBA00022692"/>
    </source>
</evidence>